<keyword evidence="4" id="KW-1015">Disulfide bond</keyword>
<keyword evidence="3" id="KW-0677">Repeat</keyword>
<evidence type="ECO:0000256" key="1">
    <source>
        <dbReference type="ARBA" id="ARBA00007583"/>
    </source>
</evidence>
<sequence length="669" mass="79048">MIFNSYIINFLLKHKALSTFVGLIFVILIAYFFQAIRKIMLINGCHYNVDEPIDVVYTWVNGSDQQFLNNLQTFLTCNNSFQTDLSLQRFDDKYELKFSLRSLEKFAPWVRHVYIVTNGQIPYWLNLDCDKVTLVSHQDIFIDSKHLPTFSSPAIESNLHRIPGLSDRFIYFNDDVFLGDSIFPDDFYSPNNGFIVYLSWPIPMCAEDCPWVYVGDKECDLPCLNDECQMDGGDCDFGSELSRATFEPFFIENWDVFETNANENSNKTHTVGNKSTIPLPVVKLEFEPKKIVNNSISEVAEVVRKHNRKVLQNDRLKRKRRNIKEKFAQLKKPELQKSSGKSCPSREDSRIDTYRASLQHTNRILNLKYGFLSRYTPAHAPILIDRKIMENLQETFPIEFEKTSANRVRRGDDMQFSLSYYYFLIHENRKRDIEEIFDVFDTDNSGTWSDREIRTILTRLYELPLTYQMVDQFENLILNCTFRGNGFHYDDVIVTPEFERYVDSKLPTVSKQLIASCETMSEILIKKFGTVKKYKHKIIKHSQDKYVTFKMLTSNVSQVVGHLDEIRREPKKFVCLNDNMDNYSESENEMVRAILYDFYLSLFPNPSRFELPNDLRNRFVYIDELRVWKSYHRKLRIFIYLCFVLLLYITCQNFCKRRILYRCLNKLLQ</sequence>
<dbReference type="KEGG" id="apln:108735861"/>
<evidence type="ECO:0000256" key="2">
    <source>
        <dbReference type="ARBA" id="ARBA00022679"/>
    </source>
</evidence>
<feature type="transmembrane region" description="Helical" evidence="7">
    <location>
        <begin position="637"/>
        <end position="655"/>
    </location>
</feature>
<dbReference type="InterPro" id="IPR047141">
    <property type="entry name" value="Stealth"/>
</dbReference>
<dbReference type="GO" id="GO:0005794">
    <property type="term" value="C:Golgi apparatus"/>
    <property type="evidence" value="ECO:0007669"/>
    <property type="project" value="TreeGrafter"/>
</dbReference>
<dbReference type="SUPFAM" id="SSF47473">
    <property type="entry name" value="EF-hand"/>
    <property type="match status" value="1"/>
</dbReference>
<dbReference type="GeneID" id="108735861"/>
<dbReference type="InterPro" id="IPR002048">
    <property type="entry name" value="EF_hand_dom"/>
</dbReference>
<dbReference type="Gene3D" id="1.10.238.10">
    <property type="entry name" value="EF-hand"/>
    <property type="match status" value="1"/>
</dbReference>
<dbReference type="RefSeq" id="XP_018323568.1">
    <property type="nucleotide sequence ID" value="XM_018468066.1"/>
</dbReference>
<evidence type="ECO:0000256" key="4">
    <source>
        <dbReference type="ARBA" id="ARBA00023157"/>
    </source>
</evidence>
<keyword evidence="7" id="KW-1133">Transmembrane helix</keyword>
<dbReference type="InterPro" id="IPR031358">
    <property type="entry name" value="Stealth_CR1"/>
</dbReference>
<feature type="region of interest" description="Disordered" evidence="6">
    <location>
        <begin position="327"/>
        <end position="348"/>
    </location>
</feature>
<dbReference type="Pfam" id="PF17102">
    <property type="entry name" value="Stealth_CR3"/>
    <property type="match status" value="1"/>
</dbReference>
<evidence type="ECO:0000256" key="7">
    <source>
        <dbReference type="SAM" id="Phobius"/>
    </source>
</evidence>
<dbReference type="PROSITE" id="PS50222">
    <property type="entry name" value="EF_HAND_2"/>
    <property type="match status" value="1"/>
</dbReference>
<dbReference type="GO" id="GO:0003976">
    <property type="term" value="F:UDP-N-acetylglucosamine-lysosomal-enzyme N-acetylglucosaminephosphotransferase activity"/>
    <property type="evidence" value="ECO:0007669"/>
    <property type="project" value="TreeGrafter"/>
</dbReference>
<dbReference type="STRING" id="224129.A0A1W4WTU4"/>
<keyword evidence="5" id="KW-0325">Glycoprotein</keyword>
<dbReference type="InterPro" id="IPR021520">
    <property type="entry name" value="Stealth_CR2"/>
</dbReference>
<dbReference type="CTD" id="79158"/>
<evidence type="ECO:0000256" key="3">
    <source>
        <dbReference type="ARBA" id="ARBA00022737"/>
    </source>
</evidence>
<name>A0A1W4WTU4_AGRPL</name>
<dbReference type="InterPro" id="IPR031356">
    <property type="entry name" value="Stealth_CR4"/>
</dbReference>
<dbReference type="InParanoid" id="A0A1W4WTU4"/>
<dbReference type="Proteomes" id="UP000192223">
    <property type="component" value="Unplaced"/>
</dbReference>
<keyword evidence="7" id="KW-0472">Membrane</keyword>
<feature type="transmembrane region" description="Helical" evidence="7">
    <location>
        <begin position="16"/>
        <end position="33"/>
    </location>
</feature>
<dbReference type="PANTHER" id="PTHR24045:SF0">
    <property type="entry name" value="N-ACETYLGLUCOSAMINE-1-PHOSPHOTRANSFERASE SUBUNITS ALPHA_BETA"/>
    <property type="match status" value="1"/>
</dbReference>
<accession>A0A1W4WTU4</accession>
<dbReference type="GO" id="GO:0016256">
    <property type="term" value="P:N-glycan processing to lysosome"/>
    <property type="evidence" value="ECO:0007669"/>
    <property type="project" value="TreeGrafter"/>
</dbReference>
<comment type="similarity">
    <text evidence="1">Belongs to the stealth family.</text>
</comment>
<evidence type="ECO:0000259" key="8">
    <source>
        <dbReference type="PROSITE" id="PS50222"/>
    </source>
</evidence>
<dbReference type="FunCoup" id="A0A1W4WTU4">
    <property type="interactions" value="1110"/>
</dbReference>
<proteinExistence type="inferred from homology"/>
<dbReference type="GO" id="GO:0046835">
    <property type="term" value="P:carbohydrate phosphorylation"/>
    <property type="evidence" value="ECO:0007669"/>
    <property type="project" value="TreeGrafter"/>
</dbReference>
<evidence type="ECO:0000313" key="9">
    <source>
        <dbReference type="Proteomes" id="UP000192223"/>
    </source>
</evidence>
<gene>
    <name evidence="10" type="primary">LOC108735861</name>
</gene>
<evidence type="ECO:0000256" key="6">
    <source>
        <dbReference type="SAM" id="MobiDB-lite"/>
    </source>
</evidence>
<dbReference type="InterPro" id="IPR031357">
    <property type="entry name" value="Stealth_CR3"/>
</dbReference>
<dbReference type="PANTHER" id="PTHR24045">
    <property type="match status" value="1"/>
</dbReference>
<dbReference type="Pfam" id="PF00066">
    <property type="entry name" value="Notch"/>
    <property type="match status" value="1"/>
</dbReference>
<dbReference type="OrthoDB" id="263283at2759"/>
<feature type="domain" description="EF-hand" evidence="8">
    <location>
        <begin position="428"/>
        <end position="463"/>
    </location>
</feature>
<protein>
    <submittedName>
        <fullName evidence="10">N-acetylglucosamine-1-phosphotransferase subunits alpha/beta</fullName>
    </submittedName>
</protein>
<keyword evidence="7" id="KW-0812">Transmembrane</keyword>
<dbReference type="InterPro" id="IPR011992">
    <property type="entry name" value="EF-hand-dom_pair"/>
</dbReference>
<reference evidence="10" key="1">
    <citation type="submission" date="2025-08" db="UniProtKB">
        <authorList>
            <consortium name="RefSeq"/>
        </authorList>
    </citation>
    <scope>IDENTIFICATION</scope>
    <source>
        <tissue evidence="10">Entire body</tissue>
    </source>
</reference>
<dbReference type="AlphaFoldDB" id="A0A1W4WTU4"/>
<keyword evidence="2" id="KW-0808">Transferase</keyword>
<dbReference type="Pfam" id="PF17103">
    <property type="entry name" value="Stealth_CR4"/>
    <property type="match status" value="1"/>
</dbReference>
<dbReference type="Pfam" id="PF17101">
    <property type="entry name" value="Stealth_CR1"/>
    <property type="match status" value="1"/>
</dbReference>
<evidence type="ECO:0000256" key="5">
    <source>
        <dbReference type="ARBA" id="ARBA00023180"/>
    </source>
</evidence>
<dbReference type="Pfam" id="PF11380">
    <property type="entry name" value="Stealth_CR2"/>
    <property type="match status" value="1"/>
</dbReference>
<dbReference type="GO" id="GO:0005509">
    <property type="term" value="F:calcium ion binding"/>
    <property type="evidence" value="ECO:0007669"/>
    <property type="project" value="InterPro"/>
</dbReference>
<dbReference type="Gene3D" id="4.10.470.20">
    <property type="match status" value="1"/>
</dbReference>
<dbReference type="InterPro" id="IPR000800">
    <property type="entry name" value="Notch_dom"/>
</dbReference>
<organism evidence="9 10">
    <name type="scientific">Agrilus planipennis</name>
    <name type="common">Emerald ash borer</name>
    <name type="synonym">Agrilus marcopoli</name>
    <dbReference type="NCBI Taxonomy" id="224129"/>
    <lineage>
        <taxon>Eukaryota</taxon>
        <taxon>Metazoa</taxon>
        <taxon>Ecdysozoa</taxon>
        <taxon>Arthropoda</taxon>
        <taxon>Hexapoda</taxon>
        <taxon>Insecta</taxon>
        <taxon>Pterygota</taxon>
        <taxon>Neoptera</taxon>
        <taxon>Endopterygota</taxon>
        <taxon>Coleoptera</taxon>
        <taxon>Polyphaga</taxon>
        <taxon>Elateriformia</taxon>
        <taxon>Buprestoidea</taxon>
        <taxon>Buprestidae</taxon>
        <taxon>Agrilinae</taxon>
        <taxon>Agrilus</taxon>
    </lineage>
</organism>
<keyword evidence="9" id="KW-1185">Reference proteome</keyword>
<evidence type="ECO:0000313" key="10">
    <source>
        <dbReference type="RefSeq" id="XP_018323568.1"/>
    </source>
</evidence>